<protein>
    <recommendedName>
        <fullName evidence="9">Glycosyltransferase 61 catalytic domain-containing protein</fullName>
    </recommendedName>
</protein>
<comment type="subcellular location">
    <subcellularLocation>
        <location evidence="1">Membrane</location>
        <topology evidence="1">Single-pass membrane protein</topology>
    </subcellularLocation>
</comment>
<evidence type="ECO:0000256" key="4">
    <source>
        <dbReference type="ARBA" id="ARBA00022692"/>
    </source>
</evidence>
<gene>
    <name evidence="10" type="ORF">PGLA2088_LOCUS23859</name>
</gene>
<evidence type="ECO:0000256" key="2">
    <source>
        <dbReference type="ARBA" id="ARBA00022676"/>
    </source>
</evidence>
<dbReference type="Proteomes" id="UP000626109">
    <property type="component" value="Unassembled WGS sequence"/>
</dbReference>
<evidence type="ECO:0000256" key="7">
    <source>
        <dbReference type="ARBA" id="ARBA00023180"/>
    </source>
</evidence>
<dbReference type="Pfam" id="PF04577">
    <property type="entry name" value="Glyco_transf_61"/>
    <property type="match status" value="1"/>
</dbReference>
<evidence type="ECO:0000256" key="1">
    <source>
        <dbReference type="ARBA" id="ARBA00004167"/>
    </source>
</evidence>
<proteinExistence type="predicted"/>
<reference evidence="10" key="1">
    <citation type="submission" date="2021-02" db="EMBL/GenBank/DDBJ databases">
        <authorList>
            <person name="Dougan E. K."/>
            <person name="Rhodes N."/>
            <person name="Thang M."/>
            <person name="Chan C."/>
        </authorList>
    </citation>
    <scope>NUCLEOTIDE SEQUENCE</scope>
</reference>
<keyword evidence="8" id="KW-0732">Signal</keyword>
<dbReference type="GO" id="GO:0016020">
    <property type="term" value="C:membrane"/>
    <property type="evidence" value="ECO:0007669"/>
    <property type="project" value="UniProtKB-SubCell"/>
</dbReference>
<comment type="caution">
    <text evidence="10">The sequence shown here is derived from an EMBL/GenBank/DDBJ whole genome shotgun (WGS) entry which is preliminary data.</text>
</comment>
<feature type="domain" description="Glycosyltransferase 61 catalytic" evidence="9">
    <location>
        <begin position="436"/>
        <end position="521"/>
    </location>
</feature>
<keyword evidence="3" id="KW-0808">Transferase</keyword>
<evidence type="ECO:0000256" key="6">
    <source>
        <dbReference type="ARBA" id="ARBA00023136"/>
    </source>
</evidence>
<evidence type="ECO:0000259" key="9">
    <source>
        <dbReference type="Pfam" id="PF04577"/>
    </source>
</evidence>
<name>A0A813JW13_POLGL</name>
<evidence type="ECO:0000256" key="3">
    <source>
        <dbReference type="ARBA" id="ARBA00022679"/>
    </source>
</evidence>
<dbReference type="InterPro" id="IPR007657">
    <property type="entry name" value="Glycosyltransferase_61"/>
</dbReference>
<keyword evidence="6" id="KW-0472">Membrane</keyword>
<feature type="chain" id="PRO_5032432532" description="Glycosyltransferase 61 catalytic domain-containing protein" evidence="8">
    <location>
        <begin position="27"/>
        <end position="611"/>
    </location>
</feature>
<organism evidence="10 11">
    <name type="scientific">Polarella glacialis</name>
    <name type="common">Dinoflagellate</name>
    <dbReference type="NCBI Taxonomy" id="89957"/>
    <lineage>
        <taxon>Eukaryota</taxon>
        <taxon>Sar</taxon>
        <taxon>Alveolata</taxon>
        <taxon>Dinophyceae</taxon>
        <taxon>Suessiales</taxon>
        <taxon>Suessiaceae</taxon>
        <taxon>Polarella</taxon>
    </lineage>
</organism>
<keyword evidence="7" id="KW-0325">Glycoprotein</keyword>
<evidence type="ECO:0000313" key="11">
    <source>
        <dbReference type="Proteomes" id="UP000626109"/>
    </source>
</evidence>
<keyword evidence="2" id="KW-0328">Glycosyltransferase</keyword>
<dbReference type="PANTHER" id="PTHR20961">
    <property type="entry name" value="GLYCOSYLTRANSFERASE"/>
    <property type="match status" value="1"/>
</dbReference>
<dbReference type="PANTHER" id="PTHR20961:SF38">
    <property type="entry name" value="PROTEIN O-LINKED-MANNOSE BETA-1,4-N-ACETYLGLUCOSAMINYLTRANSFERASE 2"/>
    <property type="match status" value="1"/>
</dbReference>
<keyword evidence="4" id="KW-0812">Transmembrane</keyword>
<dbReference type="InterPro" id="IPR049625">
    <property type="entry name" value="Glyco_transf_61_cat"/>
</dbReference>
<keyword evidence="5" id="KW-1133">Transmembrane helix</keyword>
<evidence type="ECO:0000256" key="8">
    <source>
        <dbReference type="SAM" id="SignalP"/>
    </source>
</evidence>
<dbReference type="GO" id="GO:0016757">
    <property type="term" value="F:glycosyltransferase activity"/>
    <property type="evidence" value="ECO:0007669"/>
    <property type="project" value="UniProtKB-KW"/>
</dbReference>
<evidence type="ECO:0000313" key="10">
    <source>
        <dbReference type="EMBL" id="CAE8684202.1"/>
    </source>
</evidence>
<accession>A0A813JW13</accession>
<sequence>MFQTAPNRKITNPVGVCCLLLPRVLAKEPCTEDQCTEVFRREKTLRNLKELELDCTGSELADLKPAAMLATIFSTQCLPGDLAMALLTLQDCILAQEWTKALVLHQSLLQLAFFAADCLDEGYWGFSVRDVAVEQARMIWEMAQRSLRKSFSLLSRLLPARLAWSPWRGLESEVGKQQQQQERQQQQQQQLQQQQQQQQLGWRPGQAWHQQCGPHLVSGPVGIAKSQGATGPPLGPLCTESGRFWLTLDLDHKPWSWRPRALAIIAVTFAWTSNPWHHLHWWLPALLQLKGMLQLGSDALDVALVFPHEAAAWETSSSTYVDPQSPQRSEPERWSILQHGWPLRADVSPEESSRPWQPQGIHADVLRWLSDRPAAPLADFQGANYEQLVLGLPSLRFVTQTPQVTCSQLAAVRRWVGSRAEVGAAAATDVSSATRSRPPWRVSVLQRSAGEGRLLRNFEEVLASLRGKRFEDLLQVTTIQDLAHGLPWAAQFRLFTRTDILIGAHGAGLSWLWAQPPGSAVLEFRPRGDPHFWLRCSEAWDTDLAEMFGGLARLAGIHHICIRPHGAPHPGLQEAVSFFDRNEDVYIHLPILELLVHEAMGLLSGGPLPCH</sequence>
<evidence type="ECO:0000256" key="5">
    <source>
        <dbReference type="ARBA" id="ARBA00022989"/>
    </source>
</evidence>
<feature type="signal peptide" evidence="8">
    <location>
        <begin position="1"/>
        <end position="26"/>
    </location>
</feature>
<dbReference type="AlphaFoldDB" id="A0A813JW13"/>
<dbReference type="EMBL" id="CAJNNW010026287">
    <property type="protein sequence ID" value="CAE8684202.1"/>
    <property type="molecule type" value="Genomic_DNA"/>
</dbReference>